<keyword evidence="3" id="KW-1185">Reference proteome</keyword>
<dbReference type="Proteomes" id="UP000198384">
    <property type="component" value="Unassembled WGS sequence"/>
</dbReference>
<dbReference type="Gene3D" id="2.60.40.3140">
    <property type="match status" value="1"/>
</dbReference>
<dbReference type="OrthoDB" id="98874at2"/>
<dbReference type="Gene3D" id="3.10.620.30">
    <property type="match status" value="1"/>
</dbReference>
<reference evidence="2 3" key="1">
    <citation type="submission" date="2017-06" db="EMBL/GenBank/DDBJ databases">
        <authorList>
            <person name="Kim H.J."/>
            <person name="Triplett B.A."/>
        </authorList>
    </citation>
    <scope>NUCLEOTIDE SEQUENCE [LARGE SCALE GENOMIC DNA]</scope>
    <source>
        <strain evidence="2 3">DSM 29150</strain>
    </source>
</reference>
<dbReference type="Gene3D" id="2.60.120.1130">
    <property type="match status" value="1"/>
</dbReference>
<dbReference type="Pfam" id="PF01841">
    <property type="entry name" value="Transglut_core"/>
    <property type="match status" value="1"/>
</dbReference>
<dbReference type="SUPFAM" id="SSF54001">
    <property type="entry name" value="Cysteine proteinases"/>
    <property type="match status" value="1"/>
</dbReference>
<evidence type="ECO:0000259" key="1">
    <source>
        <dbReference type="Pfam" id="PF01841"/>
    </source>
</evidence>
<dbReference type="InterPro" id="IPR002931">
    <property type="entry name" value="Transglutaminase-like"/>
</dbReference>
<evidence type="ECO:0000313" key="3">
    <source>
        <dbReference type="Proteomes" id="UP000198384"/>
    </source>
</evidence>
<dbReference type="EMBL" id="FZNT01000001">
    <property type="protein sequence ID" value="SNR32698.1"/>
    <property type="molecule type" value="Genomic_DNA"/>
</dbReference>
<dbReference type="RefSeq" id="WP_089379961.1">
    <property type="nucleotide sequence ID" value="NZ_FZNT01000001.1"/>
</dbReference>
<accession>A0A238VEV5</accession>
<protein>
    <recommendedName>
        <fullName evidence="1">Transglutaminase-like domain-containing protein</fullName>
    </recommendedName>
</protein>
<feature type="domain" description="Transglutaminase-like" evidence="1">
    <location>
        <begin position="304"/>
        <end position="403"/>
    </location>
</feature>
<dbReference type="AlphaFoldDB" id="A0A238VEV5"/>
<name>A0A238VEV5_9FLAO</name>
<organism evidence="2 3">
    <name type="scientific">Lutibacter agarilyticus</name>
    <dbReference type="NCBI Taxonomy" id="1109740"/>
    <lineage>
        <taxon>Bacteria</taxon>
        <taxon>Pseudomonadati</taxon>
        <taxon>Bacteroidota</taxon>
        <taxon>Flavobacteriia</taxon>
        <taxon>Flavobacteriales</taxon>
        <taxon>Flavobacteriaceae</taxon>
        <taxon>Lutibacter</taxon>
    </lineage>
</organism>
<sequence length="655" mass="75900">MKITLFFYLFFLTLFSYSQEINYPFGKITFNDLNFKAHQIDATANAVVLYESGDTKFKLKDRYVIVETTFYFKIKIFNKEGFKHGTFSIPIFNNKSNSEEVINIKGITHNNNNTNKTNLSLNNVYTEQVNNNWKSVKFTMPNLKEECIIEVSYTVATPFKFNLTGWKFQSDIPKLISQYKALIPGNFTYNRRLSGYLKLHTNSSTVKKHCFSVPGYAGDANCEEVIYNMKNISAFIEEDYMTSRENFISNIKFELAQTLWFDGTKKRYTTTWDAVDREFKSDKNIGIQLKKIKYFEDILPSEIKNIPDSLDRAKAVYTFIQNHFTWNEKYGIFKNARVKEAFENRTGNVSEINISLINALKTAGLDAELVLMSTRNNGAPTKLYPIISDFNYVLAKVNLGNKFYLLDATQKLNPFGLLPFKCLNSYGRAMDFENESYWIDIVPTKNNKSSLYASLILNEDGTIEGKLRKVSTGYNALNKRIDYQSKNEDEIADQFENNFTSLIVKDYTLENQKDINKPLIEVFDVKMQYDDANKIYLNPFFGGAFKENPFKQENRLYPVNFGYLRRYVLNFSIELPDNYKIESVPQSQIINLTAKGGSFDLKSRKHEDYKLTLFSNLTIAKDIFNNNEYDSLKKLFEKTINAQKTPIVIKKVSTN</sequence>
<gene>
    <name evidence="2" type="ORF">SAMN06265371_101301</name>
</gene>
<proteinExistence type="predicted"/>
<dbReference type="InterPro" id="IPR038765">
    <property type="entry name" value="Papain-like_cys_pep_sf"/>
</dbReference>
<evidence type="ECO:0000313" key="2">
    <source>
        <dbReference type="EMBL" id="SNR32698.1"/>
    </source>
</evidence>